<keyword evidence="3 6" id="KW-1133">Transmembrane helix</keyword>
<evidence type="ECO:0000313" key="8">
    <source>
        <dbReference type="Proteomes" id="UP001274830"/>
    </source>
</evidence>
<dbReference type="Gene3D" id="1.20.1080.10">
    <property type="entry name" value="Glycerol uptake facilitator protein"/>
    <property type="match status" value="1"/>
</dbReference>
<dbReference type="Pfam" id="PF01226">
    <property type="entry name" value="Form_Nir_trans"/>
    <property type="match status" value="1"/>
</dbReference>
<evidence type="ECO:0008006" key="9">
    <source>
        <dbReference type="Google" id="ProtNLM"/>
    </source>
</evidence>
<evidence type="ECO:0000256" key="6">
    <source>
        <dbReference type="SAM" id="Phobius"/>
    </source>
</evidence>
<dbReference type="GO" id="GO:0005886">
    <property type="term" value="C:plasma membrane"/>
    <property type="evidence" value="ECO:0007669"/>
    <property type="project" value="TreeGrafter"/>
</dbReference>
<dbReference type="PANTHER" id="PTHR30520:SF6">
    <property type="entry name" value="FORMATE_NITRATE FAMILY TRANSPORTER (EUROFUNG)"/>
    <property type="match status" value="1"/>
</dbReference>
<feature type="transmembrane region" description="Helical" evidence="6">
    <location>
        <begin position="232"/>
        <end position="258"/>
    </location>
</feature>
<evidence type="ECO:0000256" key="3">
    <source>
        <dbReference type="ARBA" id="ARBA00022989"/>
    </source>
</evidence>
<proteinExistence type="inferred from homology"/>
<evidence type="ECO:0000256" key="4">
    <source>
        <dbReference type="ARBA" id="ARBA00023136"/>
    </source>
</evidence>
<evidence type="ECO:0000256" key="2">
    <source>
        <dbReference type="ARBA" id="ARBA00022692"/>
    </source>
</evidence>
<dbReference type="GO" id="GO:0015707">
    <property type="term" value="P:nitrite transport"/>
    <property type="evidence" value="ECO:0007669"/>
    <property type="project" value="TreeGrafter"/>
</dbReference>
<feature type="transmembrane region" description="Helical" evidence="6">
    <location>
        <begin position="36"/>
        <end position="56"/>
    </location>
</feature>
<dbReference type="EMBL" id="JAUTXT010000017">
    <property type="protein sequence ID" value="KAK3674852.1"/>
    <property type="molecule type" value="Genomic_DNA"/>
</dbReference>
<comment type="similarity">
    <text evidence="5">Belongs to the FNT transporter (TC 1.A.16) family.</text>
</comment>
<feature type="transmembrane region" description="Helical" evidence="6">
    <location>
        <begin position="162"/>
        <end position="182"/>
    </location>
</feature>
<comment type="subcellular location">
    <subcellularLocation>
        <location evidence="1">Membrane</location>
        <topology evidence="1">Multi-pass membrane protein</topology>
    </subcellularLocation>
</comment>
<dbReference type="PANTHER" id="PTHR30520">
    <property type="entry name" value="FORMATE TRANSPORTER-RELATED"/>
    <property type="match status" value="1"/>
</dbReference>
<dbReference type="GO" id="GO:0015513">
    <property type="term" value="F:high-affinity secondary active nitrite transmembrane transporter activity"/>
    <property type="evidence" value="ECO:0007669"/>
    <property type="project" value="TreeGrafter"/>
</dbReference>
<evidence type="ECO:0000256" key="1">
    <source>
        <dbReference type="ARBA" id="ARBA00004141"/>
    </source>
</evidence>
<protein>
    <recommendedName>
        <fullName evidence="9">Formate/nitrite transporter</fullName>
    </recommendedName>
</protein>
<feature type="transmembrane region" description="Helical" evidence="6">
    <location>
        <begin position="68"/>
        <end position="90"/>
    </location>
</feature>
<dbReference type="InterPro" id="IPR000292">
    <property type="entry name" value="For/NO2_transpt"/>
</dbReference>
<keyword evidence="2 6" id="KW-0812">Transmembrane</keyword>
<name>A0AAE0WNB4_9PEZI</name>
<reference evidence="7" key="1">
    <citation type="submission" date="2023-07" db="EMBL/GenBank/DDBJ databases">
        <title>Black Yeasts Isolated from many extreme environments.</title>
        <authorList>
            <person name="Coleine C."/>
            <person name="Stajich J.E."/>
            <person name="Selbmann L."/>
        </authorList>
    </citation>
    <scope>NUCLEOTIDE SEQUENCE</scope>
    <source>
        <strain evidence="7">CCFEE 5485</strain>
    </source>
</reference>
<evidence type="ECO:0000313" key="7">
    <source>
        <dbReference type="EMBL" id="KAK3674852.1"/>
    </source>
</evidence>
<comment type="caution">
    <text evidence="7">The sequence shown here is derived from an EMBL/GenBank/DDBJ whole genome shotgun (WGS) entry which is preliminary data.</text>
</comment>
<feature type="transmembrane region" description="Helical" evidence="6">
    <location>
        <begin position="194"/>
        <end position="212"/>
    </location>
</feature>
<dbReference type="InterPro" id="IPR023271">
    <property type="entry name" value="Aquaporin-like"/>
</dbReference>
<feature type="transmembrane region" description="Helical" evidence="6">
    <location>
        <begin position="111"/>
        <end position="132"/>
    </location>
</feature>
<organism evidence="7 8">
    <name type="scientific">Recurvomyces mirabilis</name>
    <dbReference type="NCBI Taxonomy" id="574656"/>
    <lineage>
        <taxon>Eukaryota</taxon>
        <taxon>Fungi</taxon>
        <taxon>Dikarya</taxon>
        <taxon>Ascomycota</taxon>
        <taxon>Pezizomycotina</taxon>
        <taxon>Dothideomycetes</taxon>
        <taxon>Dothideomycetidae</taxon>
        <taxon>Mycosphaerellales</taxon>
        <taxon>Teratosphaeriaceae</taxon>
        <taxon>Recurvomyces</taxon>
    </lineage>
</organism>
<accession>A0AAE0WNB4</accession>
<keyword evidence="8" id="KW-1185">Reference proteome</keyword>
<keyword evidence="4 6" id="KW-0472">Membrane</keyword>
<dbReference type="AlphaFoldDB" id="A0AAE0WNB4"/>
<gene>
    <name evidence="7" type="ORF">LTR78_005196</name>
</gene>
<evidence type="ECO:0000256" key="5">
    <source>
        <dbReference type="ARBA" id="ARBA00049660"/>
    </source>
</evidence>
<dbReference type="Proteomes" id="UP001274830">
    <property type="component" value="Unassembled WGS sequence"/>
</dbReference>
<sequence>MATSGSLSPEDAAYETLEVGEHHLHEPLKMTLAKNFYGGLLLSAAGQLAMLLSKGIPGYSKANPGLSLMLQGTAFPVGLIIVYALGAELFTGYPMWFCMTAIDRKGKPWQYVMTIIMSLGGNFAGALFWSGVQSYFTQSVTEEPWRSSIIEQIDSSITDEDWHVIFLRAIGCGFLVSIAMMLGTQNRDGISKALGLWLPFFISTVSEFPHTVEYMYLGLTAMMLGARLSVGLFLWKCILPVILGNIVGGAFVGGYNYLVFVKRGDDKQTGQRRDWLPATADD</sequence>